<dbReference type="RefSeq" id="WP_067136428.1">
    <property type="nucleotide sequence ID" value="NZ_KQ948238.1"/>
</dbReference>
<organism evidence="1 2">
    <name type="scientific">Streptomyces yokosukanensis</name>
    <dbReference type="NCBI Taxonomy" id="67386"/>
    <lineage>
        <taxon>Bacteria</taxon>
        <taxon>Bacillati</taxon>
        <taxon>Actinomycetota</taxon>
        <taxon>Actinomycetes</taxon>
        <taxon>Kitasatosporales</taxon>
        <taxon>Streptomycetaceae</taxon>
        <taxon>Streptomyces</taxon>
    </lineage>
</organism>
<dbReference type="Proteomes" id="UP000053127">
    <property type="component" value="Unassembled WGS sequence"/>
</dbReference>
<dbReference type="STRING" id="67386.AQI95_41795"/>
<protein>
    <submittedName>
        <fullName evidence="1">Uncharacterized protein</fullName>
    </submittedName>
</protein>
<gene>
    <name evidence="1" type="ORF">AQI95_41795</name>
</gene>
<evidence type="ECO:0000313" key="2">
    <source>
        <dbReference type="Proteomes" id="UP000053127"/>
    </source>
</evidence>
<dbReference type="OrthoDB" id="3854982at2"/>
<evidence type="ECO:0000313" key="1">
    <source>
        <dbReference type="EMBL" id="KUM97356.1"/>
    </source>
</evidence>
<comment type="caution">
    <text evidence="1">The sequence shown here is derived from an EMBL/GenBank/DDBJ whole genome shotgun (WGS) entry which is preliminary data.</text>
</comment>
<keyword evidence="2" id="KW-1185">Reference proteome</keyword>
<proteinExistence type="predicted"/>
<dbReference type="EMBL" id="LMWN01000084">
    <property type="protein sequence ID" value="KUM97356.1"/>
    <property type="molecule type" value="Genomic_DNA"/>
</dbReference>
<sequence length="95" mass="10801">MSYYTRPVQPEPRTPRIHTLLDGTRLSAPQPIPARELRINQWLCLDEEPWQVVDLRARGGGGSRVVHLHGRRPLTMSDHEAVLVYTVSAAPVRRV</sequence>
<dbReference type="AlphaFoldDB" id="A0A124HDE6"/>
<accession>A0A124HDE6</accession>
<reference evidence="1 2" key="1">
    <citation type="submission" date="2015-10" db="EMBL/GenBank/DDBJ databases">
        <title>Draft genome sequence of Streptomyces yokosukanensis DSM 40224, type strain for the species Streptomyces yokosukanensis.</title>
        <authorList>
            <person name="Ruckert C."/>
            <person name="Winkler A."/>
            <person name="Kalinowski J."/>
            <person name="Kampfer P."/>
            <person name="Glaeser S."/>
        </authorList>
    </citation>
    <scope>NUCLEOTIDE SEQUENCE [LARGE SCALE GENOMIC DNA]</scope>
    <source>
        <strain evidence="1 2">DSM 40224</strain>
    </source>
</reference>
<name>A0A124HDE6_9ACTN</name>